<dbReference type="CDD" id="cd14688">
    <property type="entry name" value="bZIP_YAP"/>
    <property type="match status" value="1"/>
</dbReference>
<protein>
    <recommendedName>
        <fullName evidence="4">Ras modification protein ERF4</fullName>
    </recommendedName>
</protein>
<feature type="compositionally biased region" description="Polar residues" evidence="7">
    <location>
        <begin position="481"/>
        <end position="490"/>
    </location>
</feature>
<evidence type="ECO:0000256" key="4">
    <source>
        <dbReference type="ARBA" id="ARBA00018463"/>
    </source>
</evidence>
<dbReference type="GO" id="GO:0031211">
    <property type="term" value="C:endoplasmic reticulum palmitoyltransferase complex"/>
    <property type="evidence" value="ECO:0007669"/>
    <property type="project" value="TreeGrafter"/>
</dbReference>
<feature type="compositionally biased region" description="Low complexity" evidence="7">
    <location>
        <begin position="784"/>
        <end position="829"/>
    </location>
</feature>
<dbReference type="InterPro" id="IPR004827">
    <property type="entry name" value="bZIP"/>
</dbReference>
<dbReference type="PANTHER" id="PTHR13254:SF0">
    <property type="entry name" value="GOLGIN SUBFAMILY A MEMBER 7_ERF4 DOMAIN-CONTAINING PROTEIN"/>
    <property type="match status" value="1"/>
</dbReference>
<dbReference type="OrthoDB" id="2190159at2759"/>
<feature type="compositionally biased region" description="Low complexity" evidence="7">
    <location>
        <begin position="491"/>
        <end position="503"/>
    </location>
</feature>
<evidence type="ECO:0000256" key="7">
    <source>
        <dbReference type="SAM" id="MobiDB-lite"/>
    </source>
</evidence>
<feature type="compositionally biased region" description="Basic and acidic residues" evidence="7">
    <location>
        <begin position="86"/>
        <end position="97"/>
    </location>
</feature>
<dbReference type="PANTHER" id="PTHR13254">
    <property type="entry name" value="GOLGI AUTOANTIGEN, GOLGIN SUBFAMILY A, 7"/>
    <property type="match status" value="1"/>
</dbReference>
<organism evidence="9 10">
    <name type="scientific">Tetrapyrgos nigripes</name>
    <dbReference type="NCBI Taxonomy" id="182062"/>
    <lineage>
        <taxon>Eukaryota</taxon>
        <taxon>Fungi</taxon>
        <taxon>Dikarya</taxon>
        <taxon>Basidiomycota</taxon>
        <taxon>Agaricomycotina</taxon>
        <taxon>Agaricomycetes</taxon>
        <taxon>Agaricomycetidae</taxon>
        <taxon>Agaricales</taxon>
        <taxon>Marasmiineae</taxon>
        <taxon>Marasmiaceae</taxon>
        <taxon>Tetrapyrgos</taxon>
    </lineage>
</organism>
<keyword evidence="10" id="KW-1185">Reference proteome</keyword>
<dbReference type="Gene3D" id="1.20.5.170">
    <property type="match status" value="1"/>
</dbReference>
<dbReference type="Gene3D" id="1.10.238.100">
    <property type="entry name" value="YAP1 redox domain. Chain B"/>
    <property type="match status" value="1"/>
</dbReference>
<dbReference type="Pfam" id="PF10256">
    <property type="entry name" value="Erf4"/>
    <property type="match status" value="1"/>
</dbReference>
<feature type="compositionally biased region" description="Basic and acidic residues" evidence="7">
    <location>
        <begin position="128"/>
        <end position="149"/>
    </location>
</feature>
<evidence type="ECO:0000313" key="9">
    <source>
        <dbReference type="EMBL" id="KAF5361680.1"/>
    </source>
</evidence>
<sequence>MICRLTAKPFAMLPSDIVTRISNTGHGSSGLASPLTPSEAFDSNSHHAEPSPSASEILHSHKDLNSPSKESPLDMNAEENVAGPSKEGEEISKKNPEVRVSSQDFPPSPPLTRTNSVEDSGAAEELDITEHRSREDWHPLKNESSHRESQITASNLDSDAEEGLERRAPSMAALDGEGDSVVDSNGRVLILEDDPEGSRRRGSHLRIEVKQGSPQPWDLVEPPSSGNEKARNPYGTVTSSNKFSTLQDSARGRSLVPKSSYYSGPPGPDAAYGTSPVGQIGVHHPREILRVERDYTGGELIQFAPIYPIELDGRITPTQFLESINAINELLISAHSLRHAILDNVLAVCTLQLSRVLLTSHYEKEMTRLQRLFEELNEEVFNPVGLNLLWPRRVAFLFLEIEYYFPQSGPTYGSFANGVNPQSINQFSFPNTESPPSQDNTPSPNSGEGSSKQSPPEMTDDSGEPALKRKASDEDMDEGPSQKNQHTAAHSTLASGSRRSSTATKRKSSGANPDESRLLKRKEQNRAAQRAFRERKEKHVKDLEDQVAALEAKNEQANNENENLRDLLSRLQSENMTLKQQQQIQQQQSPGVGSSSFTFSVPKNAGSVTSASAALKDPTFQTSMFSSLPRFAYSPPDTKYSNPLDMTSMMSFDPSVLNLLEEPPQPTATASAGQMDFNFGPQNNFEPSNYTTIASNPAFFSLASAFDHASLPNSSPNPSPSPAATSSSNNDHSSFGFDLSSLTAWPTPMSQDVGTLDDLFGGFLNPPMANMDFSFLSGPSSSTSVSPIVHHSNPQFTGHSPSTSASSSPASHGSEPSLFSVRESSSSESDAGHDEPTECPKTRQECTERLANSGPSMFAPVNTSIISKPVSPVSVMDHEKSDMALLQTIACQKGTSSFPTTEVNEHNVEVLSAWRSITRDPSFKECDINSLCKEFTSKARCDGSKVVIEPQGYQGILETLAAQKQQHQKC</sequence>
<comment type="subcellular location">
    <subcellularLocation>
        <location evidence="1">Endoplasmic reticulum membrane</location>
        <topology evidence="1">Peripheral membrane protein</topology>
    </subcellularLocation>
</comment>
<gene>
    <name evidence="9" type="ORF">D9758_007382</name>
</gene>
<feature type="region of interest" description="Disordered" evidence="7">
    <location>
        <begin position="710"/>
        <end position="732"/>
    </location>
</feature>
<dbReference type="GO" id="GO:0006612">
    <property type="term" value="P:protein targeting to membrane"/>
    <property type="evidence" value="ECO:0007669"/>
    <property type="project" value="TreeGrafter"/>
</dbReference>
<dbReference type="SUPFAM" id="SSF111430">
    <property type="entry name" value="YAP1 redox domain"/>
    <property type="match status" value="1"/>
</dbReference>
<dbReference type="PROSITE" id="PS50217">
    <property type="entry name" value="BZIP"/>
    <property type="match status" value="1"/>
</dbReference>
<evidence type="ECO:0000256" key="1">
    <source>
        <dbReference type="ARBA" id="ARBA00004406"/>
    </source>
</evidence>
<comment type="caution">
    <text evidence="9">The sequence shown here is derived from an EMBL/GenBank/DDBJ whole genome shotgun (WGS) entry which is preliminary data.</text>
</comment>
<comment type="subunit">
    <text evidence="3">Interacts with ERF2.</text>
</comment>
<feature type="compositionally biased region" description="Polar residues" evidence="7">
    <location>
        <begin position="235"/>
        <end position="248"/>
    </location>
</feature>
<evidence type="ECO:0000256" key="2">
    <source>
        <dbReference type="ARBA" id="ARBA00007732"/>
    </source>
</evidence>
<dbReference type="PROSITE" id="PS00036">
    <property type="entry name" value="BZIP_BASIC"/>
    <property type="match status" value="1"/>
</dbReference>
<feature type="compositionally biased region" description="Polar residues" evidence="7">
    <location>
        <begin position="100"/>
        <end position="118"/>
    </location>
</feature>
<dbReference type="InterPro" id="IPR051371">
    <property type="entry name" value="Ras_palmitoyltransferase"/>
</dbReference>
<reference evidence="9 10" key="1">
    <citation type="journal article" date="2020" name="ISME J.">
        <title>Uncovering the hidden diversity of litter-decomposition mechanisms in mushroom-forming fungi.</title>
        <authorList>
            <person name="Floudas D."/>
            <person name="Bentzer J."/>
            <person name="Ahren D."/>
            <person name="Johansson T."/>
            <person name="Persson P."/>
            <person name="Tunlid A."/>
        </authorList>
    </citation>
    <scope>NUCLEOTIDE SEQUENCE [LARGE SCALE GENOMIC DNA]</scope>
    <source>
        <strain evidence="9 10">CBS 291.85</strain>
    </source>
</reference>
<dbReference type="AlphaFoldDB" id="A0A8H5GBI0"/>
<accession>A0A8H5GBI0</accession>
<feature type="compositionally biased region" description="Basic and acidic residues" evidence="7">
    <location>
        <begin position="830"/>
        <end position="845"/>
    </location>
</feature>
<dbReference type="SMART" id="SM00338">
    <property type="entry name" value="BRLZ"/>
    <property type="match status" value="1"/>
</dbReference>
<evidence type="ECO:0000256" key="6">
    <source>
        <dbReference type="ARBA" id="ARBA00023136"/>
    </source>
</evidence>
<dbReference type="Proteomes" id="UP000559256">
    <property type="component" value="Unassembled WGS sequence"/>
</dbReference>
<evidence type="ECO:0000256" key="3">
    <source>
        <dbReference type="ARBA" id="ARBA00011396"/>
    </source>
</evidence>
<dbReference type="InterPro" id="IPR023167">
    <property type="entry name" value="Yap1_redox_dom_sf"/>
</dbReference>
<dbReference type="InterPro" id="IPR046347">
    <property type="entry name" value="bZIP_sf"/>
</dbReference>
<dbReference type="EMBL" id="JAACJM010000039">
    <property type="protein sequence ID" value="KAF5361680.1"/>
    <property type="molecule type" value="Genomic_DNA"/>
</dbReference>
<dbReference type="GO" id="GO:0003700">
    <property type="term" value="F:DNA-binding transcription factor activity"/>
    <property type="evidence" value="ECO:0007669"/>
    <property type="project" value="InterPro"/>
</dbReference>
<keyword evidence="6" id="KW-0472">Membrane</keyword>
<dbReference type="SUPFAM" id="SSF57959">
    <property type="entry name" value="Leucine zipper domain"/>
    <property type="match status" value="1"/>
</dbReference>
<evidence type="ECO:0000256" key="5">
    <source>
        <dbReference type="ARBA" id="ARBA00022824"/>
    </source>
</evidence>
<keyword evidence="5" id="KW-0256">Endoplasmic reticulum</keyword>
<feature type="region of interest" description="Disordered" evidence="7">
    <location>
        <begin position="25"/>
        <end position="277"/>
    </location>
</feature>
<feature type="region of interest" description="Disordered" evidence="7">
    <location>
        <begin position="784"/>
        <end position="845"/>
    </location>
</feature>
<dbReference type="InterPro" id="IPR019383">
    <property type="entry name" value="Golgin_A_7/ERF4"/>
</dbReference>
<name>A0A8H5GBI0_9AGAR</name>
<evidence type="ECO:0000313" key="10">
    <source>
        <dbReference type="Proteomes" id="UP000559256"/>
    </source>
</evidence>
<feature type="compositionally biased region" description="Basic and acidic residues" evidence="7">
    <location>
        <begin position="514"/>
        <end position="540"/>
    </location>
</feature>
<comment type="similarity">
    <text evidence="2">Belongs to the ERF4 family.</text>
</comment>
<feature type="domain" description="BZIP" evidence="8">
    <location>
        <begin position="515"/>
        <end position="578"/>
    </location>
</feature>
<dbReference type="Pfam" id="PF00170">
    <property type="entry name" value="bZIP_1"/>
    <property type="match status" value="1"/>
</dbReference>
<evidence type="ECO:0000259" key="8">
    <source>
        <dbReference type="PROSITE" id="PS50217"/>
    </source>
</evidence>
<proteinExistence type="inferred from homology"/>
<feature type="region of interest" description="Disordered" evidence="7">
    <location>
        <begin position="423"/>
        <end position="540"/>
    </location>
</feature>
<dbReference type="GO" id="GO:0005789">
    <property type="term" value="C:endoplasmic reticulum membrane"/>
    <property type="evidence" value="ECO:0007669"/>
    <property type="project" value="UniProtKB-SubCell"/>
</dbReference>
<feature type="compositionally biased region" description="Polar residues" evidence="7">
    <location>
        <begin position="423"/>
        <end position="456"/>
    </location>
</feature>